<evidence type="ECO:0000259" key="5">
    <source>
        <dbReference type="SMART" id="SM00849"/>
    </source>
</evidence>
<evidence type="ECO:0000313" key="7">
    <source>
        <dbReference type="Proteomes" id="UP000593890"/>
    </source>
</evidence>
<dbReference type="InterPro" id="IPR051453">
    <property type="entry name" value="MBL_Glyoxalase_II"/>
</dbReference>
<sequence>MKIQSVLLGSFTNCYFLIDEQTNHMAIVDPGFEAQKVIRMAKGFEVDYVLLTHAHFDHISAAGEVLAATGAKLAAHKAALEELIHPSASVSGLFGSRAPDPLTPDVLLEDGDTLSVGSLTVKALYTPGHSRGDCCYICGDVIFSGDILFQGDVGRTDLPGGSYPTLLQSLQKLKKLPGDYRVFPGHGPETTLEAERRHNSYMNQVDYDSFD</sequence>
<comment type="cofactor">
    <cofactor evidence="1">
        <name>Zn(2+)</name>
        <dbReference type="ChEBI" id="CHEBI:29105"/>
    </cofactor>
</comment>
<gene>
    <name evidence="6" type="ORF">C12CBH8_08270</name>
</gene>
<evidence type="ECO:0000256" key="3">
    <source>
        <dbReference type="ARBA" id="ARBA00022801"/>
    </source>
</evidence>
<evidence type="ECO:0000256" key="1">
    <source>
        <dbReference type="ARBA" id="ARBA00001947"/>
    </source>
</evidence>
<protein>
    <submittedName>
        <fullName evidence="6">MBL fold metallo-hydrolase</fullName>
    </submittedName>
</protein>
<dbReference type="GO" id="GO:0016787">
    <property type="term" value="F:hydrolase activity"/>
    <property type="evidence" value="ECO:0007669"/>
    <property type="project" value="UniProtKB-KW"/>
</dbReference>
<accession>A0A7I8D094</accession>
<dbReference type="EMBL" id="AP023321">
    <property type="protein sequence ID" value="BCI60188.1"/>
    <property type="molecule type" value="Genomic_DNA"/>
</dbReference>
<dbReference type="KEGG" id="sman:C12CBH8_08270"/>
<dbReference type="Gene3D" id="3.60.15.10">
    <property type="entry name" value="Ribonuclease Z/Hydroxyacylglutathione hydrolase-like"/>
    <property type="match status" value="1"/>
</dbReference>
<keyword evidence="2" id="KW-0479">Metal-binding</keyword>
<dbReference type="RefSeq" id="WP_171846463.1">
    <property type="nucleotide sequence ID" value="NZ_AP023321.1"/>
</dbReference>
<dbReference type="GO" id="GO:0046872">
    <property type="term" value="F:metal ion binding"/>
    <property type="evidence" value="ECO:0007669"/>
    <property type="project" value="UniProtKB-KW"/>
</dbReference>
<name>A0A7I8D094_9FIRM</name>
<organism evidence="6 7">
    <name type="scientific">Solibaculum mannosilyticum</name>
    <dbReference type="NCBI Taxonomy" id="2780922"/>
    <lineage>
        <taxon>Bacteria</taxon>
        <taxon>Bacillati</taxon>
        <taxon>Bacillota</taxon>
        <taxon>Clostridia</taxon>
        <taxon>Eubacteriales</taxon>
        <taxon>Oscillospiraceae</taxon>
        <taxon>Solibaculum</taxon>
    </lineage>
</organism>
<dbReference type="PANTHER" id="PTHR46233">
    <property type="entry name" value="HYDROXYACYLGLUTATHIONE HYDROLASE GLOC"/>
    <property type="match status" value="1"/>
</dbReference>
<dbReference type="Pfam" id="PF00753">
    <property type="entry name" value="Lactamase_B"/>
    <property type="match status" value="1"/>
</dbReference>
<keyword evidence="3 6" id="KW-0378">Hydrolase</keyword>
<dbReference type="PANTHER" id="PTHR46233:SF3">
    <property type="entry name" value="HYDROXYACYLGLUTATHIONE HYDROLASE GLOC"/>
    <property type="match status" value="1"/>
</dbReference>
<keyword evidence="7" id="KW-1185">Reference proteome</keyword>
<dbReference type="InterPro" id="IPR001279">
    <property type="entry name" value="Metallo-B-lactamas"/>
</dbReference>
<evidence type="ECO:0000256" key="2">
    <source>
        <dbReference type="ARBA" id="ARBA00022723"/>
    </source>
</evidence>
<proteinExistence type="predicted"/>
<feature type="domain" description="Metallo-beta-lactamase" evidence="5">
    <location>
        <begin position="11"/>
        <end position="186"/>
    </location>
</feature>
<evidence type="ECO:0000256" key="4">
    <source>
        <dbReference type="ARBA" id="ARBA00022833"/>
    </source>
</evidence>
<dbReference type="SMART" id="SM00849">
    <property type="entry name" value="Lactamase_B"/>
    <property type="match status" value="1"/>
</dbReference>
<evidence type="ECO:0000313" key="6">
    <source>
        <dbReference type="EMBL" id="BCI60188.1"/>
    </source>
</evidence>
<dbReference type="Proteomes" id="UP000593890">
    <property type="component" value="Chromosome"/>
</dbReference>
<dbReference type="SUPFAM" id="SSF56281">
    <property type="entry name" value="Metallo-hydrolase/oxidoreductase"/>
    <property type="match status" value="1"/>
</dbReference>
<dbReference type="InterPro" id="IPR036866">
    <property type="entry name" value="RibonucZ/Hydroxyglut_hydro"/>
</dbReference>
<keyword evidence="4" id="KW-0862">Zinc</keyword>
<reference evidence="7" key="1">
    <citation type="submission" date="2020-07" db="EMBL/GenBank/DDBJ databases">
        <title>Complete genome sequencing of Clostridia bacterium strain 12CBH8.</title>
        <authorList>
            <person name="Sakamoto M."/>
            <person name="Murakami T."/>
            <person name="Mori H."/>
        </authorList>
    </citation>
    <scope>NUCLEOTIDE SEQUENCE [LARGE SCALE GENOMIC DNA]</scope>
    <source>
        <strain evidence="7">12CBH8</strain>
    </source>
</reference>
<dbReference type="AlphaFoldDB" id="A0A7I8D094"/>